<dbReference type="Proteomes" id="UP001164250">
    <property type="component" value="Chromosome 1"/>
</dbReference>
<comment type="caution">
    <text evidence="1">The sequence shown here is derived from an EMBL/GenBank/DDBJ whole genome shotgun (WGS) entry which is preliminary data.</text>
</comment>
<protein>
    <submittedName>
        <fullName evidence="1">Uncharacterized protein</fullName>
    </submittedName>
</protein>
<proteinExistence type="predicted"/>
<evidence type="ECO:0000313" key="2">
    <source>
        <dbReference type="Proteomes" id="UP001164250"/>
    </source>
</evidence>
<gene>
    <name evidence="1" type="ORF">Patl1_03105</name>
</gene>
<sequence>MTTIAASVAGLLPVFRPIRRHVAVKTTSCLAEIRRLEMRNVQGTRKRLKDYFEESKDLIKSDGGPPRWFSPLECGSCSQGSPLLFFLPGIYGVGLGLIKHHHMLGKIFDIWCLHIPVKDRTSFTGLVELVEETDRSESHHSPGRPIYLFGESLGACIALAVASRNPAADLVLILANPGEKFIYPDFC</sequence>
<keyword evidence="2" id="KW-1185">Reference proteome</keyword>
<evidence type="ECO:0000313" key="1">
    <source>
        <dbReference type="EMBL" id="KAJ0113474.1"/>
    </source>
</evidence>
<accession>A0ACC1CDA0</accession>
<organism evidence="1 2">
    <name type="scientific">Pistacia atlantica</name>
    <dbReference type="NCBI Taxonomy" id="434234"/>
    <lineage>
        <taxon>Eukaryota</taxon>
        <taxon>Viridiplantae</taxon>
        <taxon>Streptophyta</taxon>
        <taxon>Embryophyta</taxon>
        <taxon>Tracheophyta</taxon>
        <taxon>Spermatophyta</taxon>
        <taxon>Magnoliopsida</taxon>
        <taxon>eudicotyledons</taxon>
        <taxon>Gunneridae</taxon>
        <taxon>Pentapetalae</taxon>
        <taxon>rosids</taxon>
        <taxon>malvids</taxon>
        <taxon>Sapindales</taxon>
        <taxon>Anacardiaceae</taxon>
        <taxon>Pistacia</taxon>
    </lineage>
</organism>
<dbReference type="EMBL" id="CM047897">
    <property type="protein sequence ID" value="KAJ0113474.1"/>
    <property type="molecule type" value="Genomic_DNA"/>
</dbReference>
<name>A0ACC1CDA0_9ROSI</name>
<reference evidence="2" key="1">
    <citation type="journal article" date="2023" name="G3 (Bethesda)">
        <title>Genome assembly and association tests identify interacting loci associated with vigor, precocity, and sex in interspecific pistachio rootstocks.</title>
        <authorList>
            <person name="Palmer W."/>
            <person name="Jacygrad E."/>
            <person name="Sagayaradj S."/>
            <person name="Cavanaugh K."/>
            <person name="Han R."/>
            <person name="Bertier L."/>
            <person name="Beede B."/>
            <person name="Kafkas S."/>
            <person name="Golino D."/>
            <person name="Preece J."/>
            <person name="Michelmore R."/>
        </authorList>
    </citation>
    <scope>NUCLEOTIDE SEQUENCE [LARGE SCALE GENOMIC DNA]</scope>
</reference>